<dbReference type="InterPro" id="IPR038440">
    <property type="entry name" value="FimV_C_sf"/>
</dbReference>
<dbReference type="RefSeq" id="WP_120367150.1">
    <property type="nucleotide sequence ID" value="NZ_RAXZ01000005.1"/>
</dbReference>
<accession>A0A3A8GJB6</accession>
<evidence type="ECO:0000313" key="3">
    <source>
        <dbReference type="Proteomes" id="UP000281084"/>
    </source>
</evidence>
<sequence>MLIYVIPLVIVVIALVFLKKRQSAQESDKANAQKAKAKKASSSAKIAPNRTQAVEAAVKPTTTALNDDTRKKIQSLIDERNFFSAEAQINQALKKDNTQHELYLYLLDIHILQKDEFAISQLISHVRSLELDDIIAQAEAKQANFDKAQNKTVDTIAFTSPTEPASVAKPQAQNTADFDALMGSPSTAPEPKKEATPAPVVATPAVEEIKPLDFNLSFDSVAAKPAEVVAEKPQEAQPLDFAAPEVAPVAKVAEVAPAAEIKPLDFSLDFAPQTSPEVAQPQPTAEPAPLDFSFTTEEPATETPKAEPLSFDLSSIGAQPEVELAPTAPASTGVSFDISQVSTPALSTDQNDPLVQSFPELLDSNEITLNLELAAQYIQLGAFDAAREILEEKESEYTAEQIEQVKLLRNQIAS</sequence>
<dbReference type="Proteomes" id="UP000281084">
    <property type="component" value="Unassembled WGS sequence"/>
</dbReference>
<organism evidence="2 3">
    <name type="scientific">Acinetobacter cumulans</name>
    <dbReference type="NCBI Taxonomy" id="2136182"/>
    <lineage>
        <taxon>Bacteria</taxon>
        <taxon>Pseudomonadati</taxon>
        <taxon>Pseudomonadota</taxon>
        <taxon>Gammaproteobacteria</taxon>
        <taxon>Moraxellales</taxon>
        <taxon>Moraxellaceae</taxon>
        <taxon>Acinetobacter</taxon>
    </lineage>
</organism>
<gene>
    <name evidence="2" type="ORF">D7V64_05915</name>
</gene>
<comment type="caution">
    <text evidence="2">The sequence shown here is derived from an EMBL/GenBank/DDBJ whole genome shotgun (WGS) entry which is preliminary data.</text>
</comment>
<feature type="compositionally biased region" description="Polar residues" evidence="1">
    <location>
        <begin position="273"/>
        <end position="283"/>
    </location>
</feature>
<protein>
    <submittedName>
        <fullName evidence="2">Fimbrial protein FimV</fullName>
    </submittedName>
</protein>
<dbReference type="EMBL" id="RAXZ01000005">
    <property type="protein sequence ID" value="RKG53941.1"/>
    <property type="molecule type" value="Genomic_DNA"/>
</dbReference>
<dbReference type="Gene3D" id="1.20.58.2200">
    <property type="match status" value="1"/>
</dbReference>
<proteinExistence type="predicted"/>
<evidence type="ECO:0000313" key="2">
    <source>
        <dbReference type="EMBL" id="RKG53941.1"/>
    </source>
</evidence>
<feature type="region of interest" description="Disordered" evidence="1">
    <location>
        <begin position="273"/>
        <end position="308"/>
    </location>
</feature>
<dbReference type="AlphaFoldDB" id="A0A3A8GJB6"/>
<name>A0A3A8GJB6_9GAMM</name>
<evidence type="ECO:0000256" key="1">
    <source>
        <dbReference type="SAM" id="MobiDB-lite"/>
    </source>
</evidence>
<reference evidence="2 3" key="1">
    <citation type="submission" date="2018-09" db="EMBL/GenBank/DDBJ databases">
        <title>The draft genome of Acinetobacter spp. strains.</title>
        <authorList>
            <person name="Qin J."/>
            <person name="Feng Y."/>
            <person name="Zong Z."/>
        </authorList>
    </citation>
    <scope>NUCLEOTIDE SEQUENCE [LARGE SCALE GENOMIC DNA]</scope>
    <source>
        <strain evidence="2 3">WCHAc060002</strain>
    </source>
</reference>
<feature type="compositionally biased region" description="Low complexity" evidence="1">
    <location>
        <begin position="295"/>
        <end position="308"/>
    </location>
</feature>
<feature type="region of interest" description="Disordered" evidence="1">
    <location>
        <begin position="178"/>
        <end position="200"/>
    </location>
</feature>